<proteinExistence type="predicted"/>
<sequence>MRLLSLNPFECWYTYHRSVVIALSPYNTQGQTVMATSDLAHACVLNNFIHGVCVNWYSLTLGIYRSAQL</sequence>
<organism evidence="1 2">
    <name type="scientific">Cerrena zonata</name>
    <dbReference type="NCBI Taxonomy" id="2478898"/>
    <lineage>
        <taxon>Eukaryota</taxon>
        <taxon>Fungi</taxon>
        <taxon>Dikarya</taxon>
        <taxon>Basidiomycota</taxon>
        <taxon>Agaricomycotina</taxon>
        <taxon>Agaricomycetes</taxon>
        <taxon>Polyporales</taxon>
        <taxon>Cerrenaceae</taxon>
        <taxon>Cerrena</taxon>
    </lineage>
</organism>
<gene>
    <name evidence="1" type="ORF">QCA50_004216</name>
</gene>
<dbReference type="AlphaFoldDB" id="A0AAW0GGP6"/>
<accession>A0AAW0GGP6</accession>
<keyword evidence="2" id="KW-1185">Reference proteome</keyword>
<protein>
    <submittedName>
        <fullName evidence="1">Uncharacterized protein</fullName>
    </submittedName>
</protein>
<evidence type="ECO:0000313" key="2">
    <source>
        <dbReference type="Proteomes" id="UP001385951"/>
    </source>
</evidence>
<reference evidence="1 2" key="1">
    <citation type="submission" date="2022-09" db="EMBL/GenBank/DDBJ databases">
        <authorList>
            <person name="Palmer J.M."/>
        </authorList>
    </citation>
    <scope>NUCLEOTIDE SEQUENCE [LARGE SCALE GENOMIC DNA]</scope>
    <source>
        <strain evidence="1 2">DSM 7382</strain>
    </source>
</reference>
<dbReference type="Proteomes" id="UP001385951">
    <property type="component" value="Unassembled WGS sequence"/>
</dbReference>
<evidence type="ECO:0000313" key="1">
    <source>
        <dbReference type="EMBL" id="KAK7692586.1"/>
    </source>
</evidence>
<comment type="caution">
    <text evidence="1">The sequence shown here is derived from an EMBL/GenBank/DDBJ whole genome shotgun (WGS) entry which is preliminary data.</text>
</comment>
<name>A0AAW0GGP6_9APHY</name>
<dbReference type="EMBL" id="JASBNA010000004">
    <property type="protein sequence ID" value="KAK7692586.1"/>
    <property type="molecule type" value="Genomic_DNA"/>
</dbReference>